<evidence type="ECO:0000259" key="1">
    <source>
        <dbReference type="Pfam" id="PF18735"/>
    </source>
</evidence>
<gene>
    <name evidence="2" type="ORF">NCTC8081_01079</name>
</gene>
<dbReference type="Pfam" id="PF18735">
    <property type="entry name" value="HEPN_RiboL-PSP"/>
    <property type="match status" value="1"/>
</dbReference>
<organism evidence="2 3">
    <name type="scientific">Clostridium perfringens</name>
    <dbReference type="NCBI Taxonomy" id="1502"/>
    <lineage>
        <taxon>Bacteria</taxon>
        <taxon>Bacillati</taxon>
        <taxon>Bacillota</taxon>
        <taxon>Clostridia</taxon>
        <taxon>Eubacteriales</taxon>
        <taxon>Clostridiaceae</taxon>
        <taxon>Clostridium</taxon>
    </lineage>
</organism>
<name>A0A2X3C1S3_CLOPF</name>
<sequence>MEYNLYEKQLGDIENIINLNKKIQEDLIGKELRLFKNTLHKNLVIEIYTFWENFAKSMVYYCYSNYKKILVDKRFLVNFFKNVNEKSYVRQLFLKNIEENKFNITMENLCYSNNLNFKELESLFKRIMFDINDFYKHIDGFPGLDNSIQDLRSNSVEAEFEEVKGRYETKEYVEAYLNLLVNKRNSVAHQYEITEIYSIEQFETILNFMKRIVMLVIEFCTSQLLKKGLTRKEKVSDILYPVKVFKSNSNNNNGIMWIRNSSNRPMKKDDKFYWLDKSKRIYRMAHVVRILDNNRLECEELIPFKDYTVEIKTVSSIKNTYKSFILCKLKSQCNPYEYNITV</sequence>
<reference evidence="2 3" key="1">
    <citation type="submission" date="2018-06" db="EMBL/GenBank/DDBJ databases">
        <authorList>
            <consortium name="Pathogen Informatics"/>
            <person name="Doyle S."/>
        </authorList>
    </citation>
    <scope>NUCLEOTIDE SEQUENCE [LARGE SCALE GENOMIC DNA]</scope>
    <source>
        <strain evidence="2 3">NCTC8081</strain>
    </source>
</reference>
<proteinExistence type="predicted"/>
<dbReference type="AlphaFoldDB" id="A0A2X3C1S3"/>
<dbReference type="EMBL" id="UAWO01000002">
    <property type="protein sequence ID" value="SQC06961.1"/>
    <property type="molecule type" value="Genomic_DNA"/>
</dbReference>
<feature type="domain" description="RiboL-PSP-HEPN" evidence="1">
    <location>
        <begin position="14"/>
        <end position="213"/>
    </location>
</feature>
<evidence type="ECO:0000313" key="2">
    <source>
        <dbReference type="EMBL" id="SQC06961.1"/>
    </source>
</evidence>
<protein>
    <recommendedName>
        <fullName evidence="1">RiboL-PSP-HEPN domain-containing protein</fullName>
    </recommendedName>
</protein>
<dbReference type="InterPro" id="IPR041519">
    <property type="entry name" value="HEPN_RiboL-PSP"/>
</dbReference>
<dbReference type="RefSeq" id="WP_111945561.1">
    <property type="nucleotide sequence ID" value="NZ_CATNYA010000032.1"/>
</dbReference>
<evidence type="ECO:0000313" key="3">
    <source>
        <dbReference type="Proteomes" id="UP000250234"/>
    </source>
</evidence>
<accession>A0A2X3C1S3</accession>
<dbReference type="Proteomes" id="UP000250234">
    <property type="component" value="Unassembled WGS sequence"/>
</dbReference>